<proteinExistence type="predicted"/>
<dbReference type="EMBL" id="JASSZA010000007">
    <property type="protein sequence ID" value="KAK2105423.1"/>
    <property type="molecule type" value="Genomic_DNA"/>
</dbReference>
<sequence>MRSQRRCMCGLKAEEETAISDLSGVIRVHATWALADEADGHSFMASKRVKSHSGSCVNSRGGEETKARMGSTGASGELSPGWALSGKQEREQLTAQALVPTCLA</sequence>
<comment type="caution">
    <text evidence="2">The sequence shown here is derived from an EMBL/GenBank/DDBJ whole genome shotgun (WGS) entry which is preliminary data.</text>
</comment>
<evidence type="ECO:0000313" key="2">
    <source>
        <dbReference type="EMBL" id="KAK2105423.1"/>
    </source>
</evidence>
<reference evidence="2 3" key="1">
    <citation type="submission" date="2023-05" db="EMBL/GenBank/DDBJ databases">
        <title>B98-5 Cell Line De Novo Hybrid Assembly: An Optical Mapping Approach.</title>
        <authorList>
            <person name="Kananen K."/>
            <person name="Auerbach J.A."/>
            <person name="Kautto E."/>
            <person name="Blachly J.S."/>
        </authorList>
    </citation>
    <scope>NUCLEOTIDE SEQUENCE [LARGE SCALE GENOMIC DNA]</scope>
    <source>
        <strain evidence="2">B95-8</strain>
        <tissue evidence="2">Cell line</tissue>
    </source>
</reference>
<feature type="region of interest" description="Disordered" evidence="1">
    <location>
        <begin position="52"/>
        <end position="80"/>
    </location>
</feature>
<keyword evidence="3" id="KW-1185">Reference proteome</keyword>
<protein>
    <submittedName>
        <fullName evidence="2">Uncharacterized protein</fullName>
    </submittedName>
</protein>
<accession>A0ABQ9V7U1</accession>
<name>A0ABQ9V7U1_SAGOE</name>
<evidence type="ECO:0000313" key="3">
    <source>
        <dbReference type="Proteomes" id="UP001266305"/>
    </source>
</evidence>
<evidence type="ECO:0000256" key="1">
    <source>
        <dbReference type="SAM" id="MobiDB-lite"/>
    </source>
</evidence>
<organism evidence="2 3">
    <name type="scientific">Saguinus oedipus</name>
    <name type="common">Cotton-top tamarin</name>
    <name type="synonym">Oedipomidas oedipus</name>
    <dbReference type="NCBI Taxonomy" id="9490"/>
    <lineage>
        <taxon>Eukaryota</taxon>
        <taxon>Metazoa</taxon>
        <taxon>Chordata</taxon>
        <taxon>Craniata</taxon>
        <taxon>Vertebrata</taxon>
        <taxon>Euteleostomi</taxon>
        <taxon>Mammalia</taxon>
        <taxon>Eutheria</taxon>
        <taxon>Euarchontoglires</taxon>
        <taxon>Primates</taxon>
        <taxon>Haplorrhini</taxon>
        <taxon>Platyrrhini</taxon>
        <taxon>Cebidae</taxon>
        <taxon>Callitrichinae</taxon>
        <taxon>Saguinus</taxon>
    </lineage>
</organism>
<gene>
    <name evidence="2" type="ORF">P7K49_014937</name>
</gene>
<dbReference type="Proteomes" id="UP001266305">
    <property type="component" value="Unassembled WGS sequence"/>
</dbReference>